<evidence type="ECO:0000259" key="3">
    <source>
        <dbReference type="Pfam" id="PF16861"/>
    </source>
</evidence>
<dbReference type="InterPro" id="IPR038152">
    <property type="entry name" value="Carbam_trans_C_sf"/>
</dbReference>
<feature type="domain" description="Carbamoyltransferase" evidence="2">
    <location>
        <begin position="176"/>
        <end position="242"/>
    </location>
</feature>
<dbReference type="InterPro" id="IPR051338">
    <property type="entry name" value="NodU/CmcH_Carbamoyltrnsfr"/>
</dbReference>
<dbReference type="PANTHER" id="PTHR34847:SF1">
    <property type="entry name" value="NODULATION PROTEIN U"/>
    <property type="match status" value="1"/>
</dbReference>
<gene>
    <name evidence="4" type="ORF">METZ01_LOCUS11126</name>
</gene>
<feature type="domain" description="Carbamoyltransferase C-terminal" evidence="3">
    <location>
        <begin position="272"/>
        <end position="418"/>
    </location>
</feature>
<accession>A0A381NUI1</accession>
<proteinExistence type="inferred from homology"/>
<dbReference type="SUPFAM" id="SSF53067">
    <property type="entry name" value="Actin-like ATPase domain"/>
    <property type="match status" value="1"/>
</dbReference>
<dbReference type="InterPro" id="IPR043129">
    <property type="entry name" value="ATPase_NBD"/>
</dbReference>
<dbReference type="Pfam" id="PF02543">
    <property type="entry name" value="Carbam_trans_N"/>
    <property type="match status" value="2"/>
</dbReference>
<dbReference type="Gene3D" id="3.90.870.20">
    <property type="entry name" value="Carbamoyltransferase, C-terminal domain"/>
    <property type="match status" value="1"/>
</dbReference>
<reference evidence="4" key="1">
    <citation type="submission" date="2018-05" db="EMBL/GenBank/DDBJ databases">
        <authorList>
            <person name="Lanie J.A."/>
            <person name="Ng W.-L."/>
            <person name="Kazmierczak K.M."/>
            <person name="Andrzejewski T.M."/>
            <person name="Davidsen T.M."/>
            <person name="Wayne K.J."/>
            <person name="Tettelin H."/>
            <person name="Glass J.I."/>
            <person name="Rusch D."/>
            <person name="Podicherti R."/>
            <person name="Tsui H.-C.T."/>
            <person name="Winkler M.E."/>
        </authorList>
    </citation>
    <scope>NUCLEOTIDE SEQUENCE</scope>
</reference>
<dbReference type="AlphaFoldDB" id="A0A381NUI1"/>
<dbReference type="EMBL" id="UINC01000609">
    <property type="protein sequence ID" value="SUZ58272.1"/>
    <property type="molecule type" value="Genomic_DNA"/>
</dbReference>
<dbReference type="InterPro" id="IPR031730">
    <property type="entry name" value="Carbam_trans_C"/>
</dbReference>
<evidence type="ECO:0000256" key="1">
    <source>
        <dbReference type="ARBA" id="ARBA00006129"/>
    </source>
</evidence>
<sequence length="424" mass="48771">MDGDEITHASHSERYSRVKNDPFIHVDQILENVQDENDTVAYYEKPFWKNLRRLYVGQSWEKPRTKYDVSFSHHKSHAAAGYYTAPFDDCNILVIDAIGEWDTITIWDNMKKIKSWKYPYSLGLLYSAITQRIGYQPNEHEYITMGMAAFGKPIYNLERLLSQNNHMGVGYIYPRAKRINLAASIQALYEKKFLELVDMCPKKNLVLMGGCALNCVANSKIKDKNIWIMPSPGDAGSSLGAAALVHKKKLKWKHPYLGYNIDRDINPKDVVKELLKNKVCGVANGRAEFGPRALGNRSLLGDPRHDIKDTVNQIKKREMFRPFAPAILEEYADEYFDGPMNRYMQFVAKAKHDYDSVTHVDGTARVQLVEKDNVSVLRPILEEWYEKTGCPMLLNTSLNIKGQPMVNTWEDAKEFERKYNVPVF</sequence>
<evidence type="ECO:0008006" key="5">
    <source>
        <dbReference type="Google" id="ProtNLM"/>
    </source>
</evidence>
<comment type="similarity">
    <text evidence="1">Belongs to the NodU/CmcH family.</text>
</comment>
<dbReference type="Gene3D" id="3.30.420.40">
    <property type="match status" value="1"/>
</dbReference>
<dbReference type="InterPro" id="IPR003696">
    <property type="entry name" value="Carbtransf_dom"/>
</dbReference>
<dbReference type="CDD" id="cd24098">
    <property type="entry name" value="ASKHA_NBD_TobZ_N"/>
    <property type="match status" value="1"/>
</dbReference>
<evidence type="ECO:0000259" key="2">
    <source>
        <dbReference type="Pfam" id="PF02543"/>
    </source>
</evidence>
<dbReference type="Pfam" id="PF16861">
    <property type="entry name" value="Carbam_trans_C"/>
    <property type="match status" value="1"/>
</dbReference>
<evidence type="ECO:0000313" key="4">
    <source>
        <dbReference type="EMBL" id="SUZ58272.1"/>
    </source>
</evidence>
<protein>
    <recommendedName>
        <fullName evidence="5">Carbamoyltransferase domain-containing protein</fullName>
    </recommendedName>
</protein>
<dbReference type="PANTHER" id="PTHR34847">
    <property type="entry name" value="NODULATION PROTEIN U"/>
    <property type="match status" value="1"/>
</dbReference>
<dbReference type="GO" id="GO:0003824">
    <property type="term" value="F:catalytic activity"/>
    <property type="evidence" value="ECO:0007669"/>
    <property type="project" value="InterPro"/>
</dbReference>
<organism evidence="4">
    <name type="scientific">marine metagenome</name>
    <dbReference type="NCBI Taxonomy" id="408172"/>
    <lineage>
        <taxon>unclassified sequences</taxon>
        <taxon>metagenomes</taxon>
        <taxon>ecological metagenomes</taxon>
    </lineage>
</organism>
<name>A0A381NUI1_9ZZZZ</name>
<feature type="domain" description="Carbamoyltransferase" evidence="2">
    <location>
        <begin position="47"/>
        <end position="154"/>
    </location>
</feature>